<dbReference type="GO" id="GO:0071630">
    <property type="term" value="P:nuclear protein quality control by the ubiquitin-proteasome system"/>
    <property type="evidence" value="ECO:0007669"/>
    <property type="project" value="UniProtKB-UniRule"/>
</dbReference>
<dbReference type="Pfam" id="PF08559">
    <property type="entry name" value="Cut8"/>
    <property type="match status" value="1"/>
</dbReference>
<reference evidence="6" key="1">
    <citation type="journal article" date="2011" name="Proc. Natl. Acad. Sci. U.S.A.">
        <title>Obligate biotrophy features unraveled by the genomic analysis of rust fungi.</title>
        <authorList>
            <person name="Duplessis S."/>
            <person name="Cuomo C.A."/>
            <person name="Lin Y.-C."/>
            <person name="Aerts A."/>
            <person name="Tisserant E."/>
            <person name="Veneault-Fourrey C."/>
            <person name="Joly D.L."/>
            <person name="Hacquard S."/>
            <person name="Amselem J."/>
            <person name="Cantarel B.L."/>
            <person name="Chiu R."/>
            <person name="Coutinho P.M."/>
            <person name="Feau N."/>
            <person name="Field M."/>
            <person name="Frey P."/>
            <person name="Gelhaye E."/>
            <person name="Goldberg J."/>
            <person name="Grabherr M.G."/>
            <person name="Kodira C.D."/>
            <person name="Kohler A."/>
            <person name="Kuees U."/>
            <person name="Lindquist E.A."/>
            <person name="Lucas S.M."/>
            <person name="Mago R."/>
            <person name="Mauceli E."/>
            <person name="Morin E."/>
            <person name="Murat C."/>
            <person name="Pangilinan J.L."/>
            <person name="Park R."/>
            <person name="Pearson M."/>
            <person name="Quesneville H."/>
            <person name="Rouhier N."/>
            <person name="Sakthikumar S."/>
            <person name="Salamov A.A."/>
            <person name="Schmutz J."/>
            <person name="Selles B."/>
            <person name="Shapiro H."/>
            <person name="Tanguay P."/>
            <person name="Tuskan G.A."/>
            <person name="Henrissat B."/>
            <person name="Van de Peer Y."/>
            <person name="Rouze P."/>
            <person name="Ellis J.G."/>
            <person name="Dodds P.N."/>
            <person name="Schein J.E."/>
            <person name="Zhong S."/>
            <person name="Hamelin R.C."/>
            <person name="Grigoriev I.V."/>
            <person name="Szabo L.J."/>
            <person name="Martin F."/>
        </authorList>
    </citation>
    <scope>NUCLEOTIDE SEQUENCE [LARGE SCALE GENOMIC DNA]</scope>
    <source>
        <strain evidence="6">98AG31 / pathotype 3-4-7</strain>
    </source>
</reference>
<dbReference type="RefSeq" id="XP_007406266.1">
    <property type="nucleotide sequence ID" value="XM_007406204.1"/>
</dbReference>
<dbReference type="InterPro" id="IPR038422">
    <property type="entry name" value="Cut8/Sts1_sf"/>
</dbReference>
<dbReference type="EMBL" id="GL883094">
    <property type="protein sequence ID" value="EGG10797.1"/>
    <property type="molecule type" value="Genomic_DNA"/>
</dbReference>
<feature type="compositionally biased region" description="Polar residues" evidence="4">
    <location>
        <begin position="35"/>
        <end position="44"/>
    </location>
</feature>
<feature type="compositionally biased region" description="Low complexity" evidence="4">
    <location>
        <begin position="92"/>
        <end position="103"/>
    </location>
</feature>
<proteinExistence type="inferred from homology"/>
<dbReference type="PANTHER" id="PTHR28032">
    <property type="entry name" value="FI02826P"/>
    <property type="match status" value="1"/>
</dbReference>
<keyword evidence="3" id="KW-0963">Cytoplasm</keyword>
<dbReference type="InParanoid" id="F4RAE2"/>
<dbReference type="GO" id="GO:0070628">
    <property type="term" value="F:proteasome binding"/>
    <property type="evidence" value="ECO:0007669"/>
    <property type="project" value="TreeGrafter"/>
</dbReference>
<dbReference type="STRING" id="747676.F4RAE2"/>
<dbReference type="KEGG" id="mlr:MELLADRAFT_76833"/>
<keyword evidence="6" id="KW-1185">Reference proteome</keyword>
<dbReference type="GO" id="GO:0015031">
    <property type="term" value="P:protein transport"/>
    <property type="evidence" value="ECO:0007669"/>
    <property type="project" value="UniProtKB-UniRule"/>
</dbReference>
<comment type="subcellular location">
    <subcellularLocation>
        <location evidence="3">Cytoplasm</location>
    </subcellularLocation>
    <subcellularLocation>
        <location evidence="3">Nucleus</location>
    </subcellularLocation>
</comment>
<dbReference type="PANTHER" id="PTHR28032:SF1">
    <property type="entry name" value="FI02826P"/>
    <property type="match status" value="1"/>
</dbReference>
<dbReference type="InterPro" id="IPR013868">
    <property type="entry name" value="Cut8/Sts1_fam"/>
</dbReference>
<dbReference type="AlphaFoldDB" id="F4RAE2"/>
<gene>
    <name evidence="5" type="ORF">MELLADRAFT_76833</name>
</gene>
<dbReference type="GeneID" id="18932846"/>
<keyword evidence="3" id="KW-0653">Protein transport</keyword>
<evidence type="ECO:0000256" key="3">
    <source>
        <dbReference type="RuleBase" id="RU368013"/>
    </source>
</evidence>
<keyword evidence="3" id="KW-0813">Transport</keyword>
<evidence type="ECO:0000313" key="6">
    <source>
        <dbReference type="Proteomes" id="UP000001072"/>
    </source>
</evidence>
<comment type="function">
    <text evidence="3">Involved in ubiquitin-mediated protein degradation. Regulatory factor in the ubiquitin/proteasome pathway that controls the turnover of proteasome substrates. Targets proteasomes to the nucleus and facilitates the degradation of nuclear proteins.</text>
</comment>
<feature type="region of interest" description="Disordered" evidence="4">
    <location>
        <begin position="35"/>
        <end position="74"/>
    </location>
</feature>
<keyword evidence="2 3" id="KW-0539">Nucleus</keyword>
<protein>
    <recommendedName>
        <fullName evidence="3">Tethering factor for nuclear proteasome STS1</fullName>
    </recommendedName>
</protein>
<dbReference type="GO" id="GO:0031965">
    <property type="term" value="C:nuclear membrane"/>
    <property type="evidence" value="ECO:0007669"/>
    <property type="project" value="TreeGrafter"/>
</dbReference>
<dbReference type="VEuPathDB" id="FungiDB:MELLADRAFT_76833"/>
<organism evidence="6">
    <name type="scientific">Melampsora larici-populina (strain 98AG31 / pathotype 3-4-7)</name>
    <name type="common">Poplar leaf rust fungus</name>
    <dbReference type="NCBI Taxonomy" id="747676"/>
    <lineage>
        <taxon>Eukaryota</taxon>
        <taxon>Fungi</taxon>
        <taxon>Dikarya</taxon>
        <taxon>Basidiomycota</taxon>
        <taxon>Pucciniomycotina</taxon>
        <taxon>Pucciniomycetes</taxon>
        <taxon>Pucciniales</taxon>
        <taxon>Melampsoraceae</taxon>
        <taxon>Melampsora</taxon>
    </lineage>
</organism>
<evidence type="ECO:0000256" key="4">
    <source>
        <dbReference type="SAM" id="MobiDB-lite"/>
    </source>
</evidence>
<dbReference type="GO" id="GO:0005737">
    <property type="term" value="C:cytoplasm"/>
    <property type="evidence" value="ECO:0007669"/>
    <property type="project" value="UniProtKB-SubCell"/>
</dbReference>
<feature type="region of interest" description="Disordered" evidence="4">
    <location>
        <begin position="87"/>
        <end position="112"/>
    </location>
</feature>
<dbReference type="GO" id="GO:0031144">
    <property type="term" value="P:proteasome localization"/>
    <property type="evidence" value="ECO:0007669"/>
    <property type="project" value="UniProtKB-UniRule"/>
</dbReference>
<dbReference type="Gene3D" id="1.20.58.1590">
    <property type="entry name" value="Tethering factor for nuclear proteasome Cut8/Sts1"/>
    <property type="match status" value="1"/>
</dbReference>
<comment type="subunit">
    <text evidence="3">Binds the proteasome.</text>
</comment>
<feature type="compositionally biased region" description="Basic and acidic residues" evidence="4">
    <location>
        <begin position="62"/>
        <end position="71"/>
    </location>
</feature>
<name>F4RAE2_MELLP</name>
<dbReference type="OrthoDB" id="10061064at2759"/>
<dbReference type="Proteomes" id="UP000001072">
    <property type="component" value="Unassembled WGS sequence"/>
</dbReference>
<evidence type="ECO:0000256" key="1">
    <source>
        <dbReference type="ARBA" id="ARBA00006199"/>
    </source>
</evidence>
<comment type="similarity">
    <text evidence="1 3">Belongs to the cut8/STS1 family.</text>
</comment>
<accession>F4RAE2</accession>
<evidence type="ECO:0000313" key="5">
    <source>
        <dbReference type="EMBL" id="EGG10797.1"/>
    </source>
</evidence>
<dbReference type="eggNOG" id="ENOG502S6VH">
    <property type="taxonomic scope" value="Eukaryota"/>
</dbReference>
<sequence>MTTTHSPLLPMSHQVPFRQPALPVPLSWGFARPSQSFLQPTSLSPKKEQPRAVSSSKTRKRCTSEEMDHDQQPISTRIISACPIKRVKKGVSQSSSDADMTTSDSKDDGEDQIDLGKAFSSLTKPELLTLLQSIVAQHPELKRSIPALLPKPTIEAITTKLAEVESQLLESIPNKRTNREEYIWNRVRCPLNEYVNECLGLLKIWTKGEDGFEQSQIHTTVSNQFSFLYLLTTSIKKIDNCLPTTSRDQSDMLNYAASQPLRSVLIPDLLQAWRQFIEKIYHITSTNGIILSESSIEKWFAQLNDLAHPTSEDDRSHSSQFMEPIRDLAKRQFGDIVRSRRTFAPFNMTVENAYSQQTSWTASQGFSSRLMTGGGHYSYGQSHEEML</sequence>
<dbReference type="HOGENOM" id="CLU_733911_0_0_1"/>
<evidence type="ECO:0000256" key="2">
    <source>
        <dbReference type="ARBA" id="ARBA00023242"/>
    </source>
</evidence>